<keyword evidence="10" id="KW-0067">ATP-binding</keyword>
<dbReference type="GO" id="GO:0004417">
    <property type="term" value="F:hydroxyethylthiazole kinase activity"/>
    <property type="evidence" value="ECO:0007669"/>
    <property type="project" value="UniProtKB-EC"/>
</dbReference>
<comment type="catalytic activity">
    <reaction evidence="13">
        <text>4-methyl-5-(2-phosphooxyethyl)-thiazole + 4-amino-2-methyl-5-(diphosphooxymethyl)pyrimidine + H(+) = thiamine phosphate + diphosphate</text>
        <dbReference type="Rhea" id="RHEA:22328"/>
        <dbReference type="ChEBI" id="CHEBI:15378"/>
        <dbReference type="ChEBI" id="CHEBI:33019"/>
        <dbReference type="ChEBI" id="CHEBI:37575"/>
        <dbReference type="ChEBI" id="CHEBI:57841"/>
        <dbReference type="ChEBI" id="CHEBI:58296"/>
        <dbReference type="EC" id="2.5.1.3"/>
    </reaction>
</comment>
<dbReference type="InterPro" id="IPR036206">
    <property type="entry name" value="ThiamineP_synth_sf"/>
</dbReference>
<dbReference type="GO" id="GO:0009229">
    <property type="term" value="P:thiamine diphosphate biosynthetic process"/>
    <property type="evidence" value="ECO:0007669"/>
    <property type="project" value="UniProtKB-UniPathway"/>
</dbReference>
<evidence type="ECO:0000313" key="20">
    <source>
        <dbReference type="Proteomes" id="UP000053317"/>
    </source>
</evidence>
<evidence type="ECO:0000313" key="19">
    <source>
        <dbReference type="EMBL" id="KKY15156.1"/>
    </source>
</evidence>
<evidence type="ECO:0000256" key="6">
    <source>
        <dbReference type="ARBA" id="ARBA00022679"/>
    </source>
</evidence>
<dbReference type="InterPro" id="IPR034291">
    <property type="entry name" value="TMP_synthase"/>
</dbReference>
<comment type="similarity">
    <text evidence="16">In the C-terminal section; belongs to the Thz kinase family.</text>
</comment>
<dbReference type="Gene3D" id="3.20.20.70">
    <property type="entry name" value="Aldolase class I"/>
    <property type="match status" value="1"/>
</dbReference>
<keyword evidence="11" id="KW-0460">Magnesium</keyword>
<comment type="catalytic activity">
    <reaction evidence="15">
        <text>2-[(2R,5Z)-2-carboxy-4-methylthiazol-5(2H)-ylidene]ethyl phosphate + 4-amino-2-methyl-5-(diphosphooxymethyl)pyrimidine + 2 H(+) = thiamine phosphate + CO2 + diphosphate</text>
        <dbReference type="Rhea" id="RHEA:47844"/>
        <dbReference type="ChEBI" id="CHEBI:15378"/>
        <dbReference type="ChEBI" id="CHEBI:16526"/>
        <dbReference type="ChEBI" id="CHEBI:33019"/>
        <dbReference type="ChEBI" id="CHEBI:37575"/>
        <dbReference type="ChEBI" id="CHEBI:57841"/>
        <dbReference type="ChEBI" id="CHEBI:62899"/>
        <dbReference type="EC" id="2.5.1.3"/>
    </reaction>
</comment>
<evidence type="ECO:0000256" key="16">
    <source>
        <dbReference type="ARBA" id="ARBA00061146"/>
    </source>
</evidence>
<dbReference type="PANTHER" id="PTHR20857:SF23">
    <property type="entry name" value="THIAMINE BIOSYNTHETIC BIFUNCTIONAL ENZYME"/>
    <property type="match status" value="1"/>
</dbReference>
<comment type="caution">
    <text evidence="19">The sequence shown here is derived from an EMBL/GenBank/DDBJ whole genome shotgun (WGS) entry which is preliminary data.</text>
</comment>
<dbReference type="NCBIfam" id="NF006830">
    <property type="entry name" value="PRK09355.1"/>
    <property type="match status" value="1"/>
</dbReference>
<evidence type="ECO:0000256" key="11">
    <source>
        <dbReference type="ARBA" id="ARBA00022842"/>
    </source>
</evidence>
<dbReference type="GO" id="GO:0000287">
    <property type="term" value="F:magnesium ion binding"/>
    <property type="evidence" value="ECO:0007669"/>
    <property type="project" value="InterPro"/>
</dbReference>
<dbReference type="Pfam" id="PF02110">
    <property type="entry name" value="HK"/>
    <property type="match status" value="1"/>
</dbReference>
<dbReference type="HAMAP" id="MF_00097">
    <property type="entry name" value="TMP_synthase"/>
    <property type="match status" value="1"/>
</dbReference>
<dbReference type="InterPro" id="IPR000417">
    <property type="entry name" value="Hyethyz_kinase"/>
</dbReference>
<dbReference type="HAMAP" id="MF_00228">
    <property type="entry name" value="Thz_kinase"/>
    <property type="match status" value="1"/>
</dbReference>
<dbReference type="EMBL" id="LCWF01000195">
    <property type="protein sequence ID" value="KKY15156.1"/>
    <property type="molecule type" value="Genomic_DNA"/>
</dbReference>
<reference evidence="19 20" key="2">
    <citation type="submission" date="2015-05" db="EMBL/GenBank/DDBJ databases">
        <authorList>
            <person name="Morales-Cruz A."/>
            <person name="Amrine K.C."/>
            <person name="Cantu D."/>
        </authorList>
    </citation>
    <scope>NUCLEOTIDE SEQUENCE [LARGE SCALE GENOMIC DNA]</scope>
    <source>
        <strain evidence="19">UCRPC4</strain>
    </source>
</reference>
<comment type="similarity">
    <text evidence="17">In the N-terminal section; belongs to the thiamine-phosphate synthase family.</text>
</comment>
<reference evidence="19 20" key="1">
    <citation type="submission" date="2015-05" db="EMBL/GenBank/DDBJ databases">
        <title>Distinctive expansion of gene families associated with plant cell wall degradation and secondary metabolism in the genomes of grapevine trunk pathogens.</title>
        <authorList>
            <person name="Lawrence D.P."/>
            <person name="Travadon R."/>
            <person name="Rolshausen P.E."/>
            <person name="Baumgartner K."/>
        </authorList>
    </citation>
    <scope>NUCLEOTIDE SEQUENCE [LARGE SCALE GENOMIC DNA]</scope>
    <source>
        <strain evidence="19">UCRPC4</strain>
    </source>
</reference>
<dbReference type="PRINTS" id="PR01099">
    <property type="entry name" value="HYETHTZKNASE"/>
</dbReference>
<dbReference type="InterPro" id="IPR022998">
    <property type="entry name" value="ThiamineP_synth_TenI"/>
</dbReference>
<evidence type="ECO:0000256" key="12">
    <source>
        <dbReference type="ARBA" id="ARBA00022977"/>
    </source>
</evidence>
<dbReference type="SUPFAM" id="SSF53613">
    <property type="entry name" value="Ribokinase-like"/>
    <property type="match status" value="1"/>
</dbReference>
<evidence type="ECO:0000256" key="4">
    <source>
        <dbReference type="ARBA" id="ARBA00004868"/>
    </source>
</evidence>
<sequence>MTFDLSLYLVTDSTPAILGDRDLIRIVDEAIQGGVTIVQYRDKHSETSVLIDTAKKIHKVTRKHGVPLLVNDRIDVALAIGAEGVHLGQDDTPIQDARRILGEEAIIGISSNTVEEAKIAIEAGADYLGIGAVFGTPTKSDTKSLLGPIGLQDFLSAISFSPIPTVAIGGINPKNASRVLYQSSSPSKSISGIAVVSAIITATDPKAVSSQLKYILTSPPTHKLVPSTSLVPSSSPTNLSALIANVPSLLSHHHNLNPLSHNMTNTVVQNFAANVCLSTSSSPIMSLSGPEAHDLSLLRGGLVINMGTLTPDLLTSYLQGALAYNSSGNPIVFDPVGGGATALRRSAVRTLMSGSYFSVIKGNESEIQTVYNTSFSLTSTTSAQKGVDSAPSTTTPIEKAQLVKSLARREKSIILLTGPTDYLSDGTVVLSISNGHPYLGKITGSGCALGAVIAGFCASARDLAEKSSPSPTSTSPYLLATLTAVLLYEIAAEYAVESGKCFGPGSFIPAFLDQLYRLTSTAEDSEADNDKIIEWLDRAKVEVLDV</sequence>
<evidence type="ECO:0000256" key="10">
    <source>
        <dbReference type="ARBA" id="ARBA00022840"/>
    </source>
</evidence>
<evidence type="ECO:0000256" key="7">
    <source>
        <dbReference type="ARBA" id="ARBA00022723"/>
    </source>
</evidence>
<protein>
    <submittedName>
        <fullName evidence="19">Putative thiamine biosynthetic bifunctional</fullName>
    </submittedName>
</protein>
<keyword evidence="9" id="KW-0418">Kinase</keyword>
<evidence type="ECO:0000256" key="8">
    <source>
        <dbReference type="ARBA" id="ARBA00022741"/>
    </source>
</evidence>
<comment type="catalytic activity">
    <reaction evidence="1">
        <text>5-(2-hydroxyethyl)-4-methylthiazole + ATP = 4-methyl-5-(2-phosphooxyethyl)-thiazole + ADP + H(+)</text>
        <dbReference type="Rhea" id="RHEA:24212"/>
        <dbReference type="ChEBI" id="CHEBI:15378"/>
        <dbReference type="ChEBI" id="CHEBI:17957"/>
        <dbReference type="ChEBI" id="CHEBI:30616"/>
        <dbReference type="ChEBI" id="CHEBI:58296"/>
        <dbReference type="ChEBI" id="CHEBI:456216"/>
        <dbReference type="EC" id="2.7.1.50"/>
    </reaction>
</comment>
<evidence type="ECO:0000256" key="3">
    <source>
        <dbReference type="ARBA" id="ARBA00003814"/>
    </source>
</evidence>
<dbReference type="Gene3D" id="3.40.1190.20">
    <property type="match status" value="1"/>
</dbReference>
<evidence type="ECO:0000256" key="15">
    <source>
        <dbReference type="ARBA" id="ARBA00047883"/>
    </source>
</evidence>
<name>A0A0G2DYE9_PHACM</name>
<dbReference type="GO" id="GO:0005737">
    <property type="term" value="C:cytoplasm"/>
    <property type="evidence" value="ECO:0007669"/>
    <property type="project" value="TreeGrafter"/>
</dbReference>
<dbReference type="InterPro" id="IPR029056">
    <property type="entry name" value="Ribokinase-like"/>
</dbReference>
<comment type="function">
    <text evidence="3">Condenses 4-methyl-5-(beta-hydroxyethyl)thiazole monophosphate (THZ-P) and 2-methyl-4-amino-5-hydroxymethyl pyrimidine pyrophosphate (HMP-PP) to form thiamine monophosphate (TMP).</text>
</comment>
<organism evidence="19 20">
    <name type="scientific">Phaeomoniella chlamydospora</name>
    <name type="common">Phaeoacremonium chlamydosporum</name>
    <dbReference type="NCBI Taxonomy" id="158046"/>
    <lineage>
        <taxon>Eukaryota</taxon>
        <taxon>Fungi</taxon>
        <taxon>Dikarya</taxon>
        <taxon>Ascomycota</taxon>
        <taxon>Pezizomycotina</taxon>
        <taxon>Eurotiomycetes</taxon>
        <taxon>Chaetothyriomycetidae</taxon>
        <taxon>Phaeomoniellales</taxon>
        <taxon>Phaeomoniellaceae</taxon>
        <taxon>Phaeomoniella</taxon>
    </lineage>
</organism>
<dbReference type="CDD" id="cd01170">
    <property type="entry name" value="THZ_kinase"/>
    <property type="match status" value="1"/>
</dbReference>
<dbReference type="InterPro" id="IPR013785">
    <property type="entry name" value="Aldolase_TIM"/>
</dbReference>
<evidence type="ECO:0000256" key="2">
    <source>
        <dbReference type="ARBA" id="ARBA00001946"/>
    </source>
</evidence>
<gene>
    <name evidence="19" type="ORF">UCRPC4_g06446</name>
</gene>
<dbReference type="GO" id="GO:0004789">
    <property type="term" value="F:thiamine-phosphate diphosphorylase activity"/>
    <property type="evidence" value="ECO:0007669"/>
    <property type="project" value="UniProtKB-EC"/>
</dbReference>
<dbReference type="FunFam" id="3.20.20.70:FF:000104">
    <property type="entry name" value="Thiamine biosynthetic bifunctional enzyme"/>
    <property type="match status" value="1"/>
</dbReference>
<dbReference type="GO" id="GO:0005524">
    <property type="term" value="F:ATP binding"/>
    <property type="evidence" value="ECO:0007669"/>
    <property type="project" value="UniProtKB-KW"/>
</dbReference>
<dbReference type="GO" id="GO:0009228">
    <property type="term" value="P:thiamine biosynthetic process"/>
    <property type="evidence" value="ECO:0007669"/>
    <property type="project" value="UniProtKB-KW"/>
</dbReference>
<dbReference type="OrthoDB" id="4994at2759"/>
<comment type="catalytic activity">
    <reaction evidence="14">
        <text>2-(2-carboxy-4-methylthiazol-5-yl)ethyl phosphate + 4-amino-2-methyl-5-(diphosphooxymethyl)pyrimidine + 2 H(+) = thiamine phosphate + CO2 + diphosphate</text>
        <dbReference type="Rhea" id="RHEA:47848"/>
        <dbReference type="ChEBI" id="CHEBI:15378"/>
        <dbReference type="ChEBI" id="CHEBI:16526"/>
        <dbReference type="ChEBI" id="CHEBI:33019"/>
        <dbReference type="ChEBI" id="CHEBI:37575"/>
        <dbReference type="ChEBI" id="CHEBI:57841"/>
        <dbReference type="ChEBI" id="CHEBI:62890"/>
        <dbReference type="EC" id="2.5.1.3"/>
    </reaction>
</comment>
<proteinExistence type="inferred from homology"/>
<evidence type="ECO:0000259" key="18">
    <source>
        <dbReference type="Pfam" id="PF02581"/>
    </source>
</evidence>
<evidence type="ECO:0000256" key="17">
    <source>
        <dbReference type="ARBA" id="ARBA00061283"/>
    </source>
</evidence>
<keyword evidence="12" id="KW-0784">Thiamine biosynthesis</keyword>
<feature type="domain" description="Thiamine phosphate synthase/TenI" evidence="18">
    <location>
        <begin position="7"/>
        <end position="199"/>
    </location>
</feature>
<dbReference type="Pfam" id="PF02581">
    <property type="entry name" value="TMP-TENI"/>
    <property type="match status" value="1"/>
</dbReference>
<keyword evidence="7" id="KW-0479">Metal-binding</keyword>
<comment type="pathway">
    <text evidence="4">Cofactor biosynthesis; thiamine diphosphate biosynthesis; 4-methyl-5-(2-phosphoethyl)-thiazole from 5-(2-hydroxyethyl)-4-methylthiazole: step 1/1.</text>
</comment>
<comment type="pathway">
    <text evidence="5">Cofactor biosynthesis; thiamine diphosphate biosynthesis; thiamine phosphate from 4-amino-2-methyl-5-diphosphomethylpyrimidine and 4-methyl-5-(2-phosphoethyl)-thiazole: step 1/1.</text>
</comment>
<evidence type="ECO:0000256" key="13">
    <source>
        <dbReference type="ARBA" id="ARBA00047334"/>
    </source>
</evidence>
<dbReference type="CDD" id="cd00564">
    <property type="entry name" value="TMP_TenI"/>
    <property type="match status" value="1"/>
</dbReference>
<evidence type="ECO:0000256" key="9">
    <source>
        <dbReference type="ARBA" id="ARBA00022777"/>
    </source>
</evidence>
<dbReference type="SUPFAM" id="SSF51391">
    <property type="entry name" value="Thiamin phosphate synthase"/>
    <property type="match status" value="1"/>
</dbReference>
<dbReference type="Proteomes" id="UP000053317">
    <property type="component" value="Unassembled WGS sequence"/>
</dbReference>
<dbReference type="UniPathway" id="UPA00060">
    <property type="reaction ID" value="UER00139"/>
</dbReference>
<evidence type="ECO:0000256" key="1">
    <source>
        <dbReference type="ARBA" id="ARBA00001771"/>
    </source>
</evidence>
<dbReference type="NCBIfam" id="TIGR00693">
    <property type="entry name" value="thiE"/>
    <property type="match status" value="1"/>
</dbReference>
<evidence type="ECO:0000256" key="5">
    <source>
        <dbReference type="ARBA" id="ARBA00005165"/>
    </source>
</evidence>
<keyword evidence="6" id="KW-0808">Transferase</keyword>
<keyword evidence="8" id="KW-0547">Nucleotide-binding</keyword>
<dbReference type="PANTHER" id="PTHR20857">
    <property type="entry name" value="THIAMINE-PHOSPHATE PYROPHOSPHORYLASE"/>
    <property type="match status" value="1"/>
</dbReference>
<dbReference type="AlphaFoldDB" id="A0A0G2DYE9"/>
<evidence type="ECO:0000256" key="14">
    <source>
        <dbReference type="ARBA" id="ARBA00047851"/>
    </source>
</evidence>
<comment type="cofactor">
    <cofactor evidence="2">
        <name>Mg(2+)</name>
        <dbReference type="ChEBI" id="CHEBI:18420"/>
    </cofactor>
</comment>
<accession>A0A0G2DYE9</accession>
<keyword evidence="20" id="KW-1185">Reference proteome</keyword>